<dbReference type="InterPro" id="IPR026444">
    <property type="entry name" value="Secre_tail"/>
</dbReference>
<accession>A0A8T9QBI6</accession>
<dbReference type="AlphaFoldDB" id="A0A8T9QBI6"/>
<dbReference type="EMBL" id="CP095046">
    <property type="protein sequence ID" value="UOQ74867.1"/>
    <property type="molecule type" value="Genomic_DNA"/>
</dbReference>
<dbReference type="NCBIfam" id="TIGR04183">
    <property type="entry name" value="Por_Secre_tail"/>
    <property type="match status" value="1"/>
</dbReference>
<dbReference type="RefSeq" id="WP_244678203.1">
    <property type="nucleotide sequence ID" value="NZ_CP095046.1"/>
</dbReference>
<reference evidence="2" key="1">
    <citation type="submission" date="2022-04" db="EMBL/GenBank/DDBJ databases">
        <title>Hymenobacter sp. isolated from the air.</title>
        <authorList>
            <person name="Won M."/>
            <person name="Lee C.-M."/>
            <person name="Woen H.-Y."/>
            <person name="Kwon S.-W."/>
        </authorList>
    </citation>
    <scope>NUCLEOTIDE SEQUENCE</scope>
    <source>
        <strain evidence="2">5116S-3</strain>
    </source>
</reference>
<protein>
    <submittedName>
        <fullName evidence="2">T9SS type A sorting domain-containing protein</fullName>
    </submittedName>
</protein>
<evidence type="ECO:0000313" key="3">
    <source>
        <dbReference type="Proteomes" id="UP000831796"/>
    </source>
</evidence>
<sequence length="212" mass="22510">MTPSGTTPVRVDSVLFTSYVTGSTSNTKMAVVWSRSSFATDSADVSGGRGPAGMLPSTANAGFPTPVLLGTQAAYRLAFAGASGTTLQPGQRLTFRVYFSCGSTTTTTRFATLKNVLVKGEAQVVTGTRRTTNTTWQLYPNPATAEVLLVHPVATQETVITVYSPMGQRVATIACPVGSQQTLLDMQHLTSSQYLVHYSNGTTQFTAKLLKQ</sequence>
<dbReference type="Pfam" id="PF18962">
    <property type="entry name" value="Por_Secre_tail"/>
    <property type="match status" value="1"/>
</dbReference>
<dbReference type="Proteomes" id="UP000831796">
    <property type="component" value="Chromosome"/>
</dbReference>
<proteinExistence type="predicted"/>
<gene>
    <name evidence="2" type="ORF">MUN79_13945</name>
</gene>
<keyword evidence="3" id="KW-1185">Reference proteome</keyword>
<evidence type="ECO:0000313" key="2">
    <source>
        <dbReference type="EMBL" id="UOQ74867.1"/>
    </source>
</evidence>
<organism evidence="2 3">
    <name type="scientific">Hymenobacter cellulosilyticus</name>
    <dbReference type="NCBI Taxonomy" id="2932248"/>
    <lineage>
        <taxon>Bacteria</taxon>
        <taxon>Pseudomonadati</taxon>
        <taxon>Bacteroidota</taxon>
        <taxon>Cytophagia</taxon>
        <taxon>Cytophagales</taxon>
        <taxon>Hymenobacteraceae</taxon>
        <taxon>Hymenobacter</taxon>
    </lineage>
</organism>
<feature type="domain" description="Secretion system C-terminal sorting" evidence="1">
    <location>
        <begin position="138"/>
        <end position="209"/>
    </location>
</feature>
<evidence type="ECO:0000259" key="1">
    <source>
        <dbReference type="Pfam" id="PF18962"/>
    </source>
</evidence>
<name>A0A8T9QBI6_9BACT</name>
<dbReference type="KEGG" id="hcu:MUN79_13945"/>